<dbReference type="EMBL" id="CAJRAU010000008">
    <property type="protein sequence ID" value="CAG5073231.1"/>
    <property type="molecule type" value="Genomic_DNA"/>
</dbReference>
<proteinExistence type="predicted"/>
<dbReference type="EC" id="2.5.1.101" evidence="2"/>
<feature type="domain" description="AFP-like" evidence="1">
    <location>
        <begin position="277"/>
        <end position="333"/>
    </location>
</feature>
<name>A0ABM8UWT8_9BACT</name>
<comment type="caution">
    <text evidence="2">The sequence shown here is derived from an EMBL/GenBank/DDBJ whole genome shotgun (WGS) entry which is preliminary data.</text>
</comment>
<dbReference type="RefSeq" id="WP_215236001.1">
    <property type="nucleotide sequence ID" value="NZ_CAJRAU010000008.1"/>
</dbReference>
<dbReference type="Gene3D" id="3.20.20.70">
    <property type="entry name" value="Aldolase class I"/>
    <property type="match status" value="1"/>
</dbReference>
<dbReference type="InterPro" id="IPR051690">
    <property type="entry name" value="PseI-like"/>
</dbReference>
<dbReference type="CDD" id="cd11615">
    <property type="entry name" value="SAF_NeuB_like"/>
    <property type="match status" value="1"/>
</dbReference>
<dbReference type="PANTHER" id="PTHR42966">
    <property type="entry name" value="N-ACETYLNEURAMINATE SYNTHASE"/>
    <property type="match status" value="1"/>
</dbReference>
<dbReference type="InterPro" id="IPR013132">
    <property type="entry name" value="PseI/NeuA/B-like_N"/>
</dbReference>
<reference evidence="2 3" key="1">
    <citation type="submission" date="2021-04" db="EMBL/GenBank/DDBJ databases">
        <authorList>
            <person name="Rodrigo-Torres L."/>
            <person name="Arahal R. D."/>
            <person name="Lucena T."/>
        </authorList>
    </citation>
    <scope>NUCLEOTIDE SEQUENCE [LARGE SCALE GENOMIC DNA]</scope>
    <source>
        <strain evidence="2 3">CECT 9623</strain>
    </source>
</reference>
<evidence type="ECO:0000313" key="3">
    <source>
        <dbReference type="Proteomes" id="UP000679725"/>
    </source>
</evidence>
<organism evidence="2 3">
    <name type="scientific">Dyadobacter linearis</name>
    <dbReference type="NCBI Taxonomy" id="2823330"/>
    <lineage>
        <taxon>Bacteria</taxon>
        <taxon>Pseudomonadati</taxon>
        <taxon>Bacteroidota</taxon>
        <taxon>Cytophagia</taxon>
        <taxon>Cytophagales</taxon>
        <taxon>Spirosomataceae</taxon>
        <taxon>Dyadobacter</taxon>
    </lineage>
</organism>
<dbReference type="PROSITE" id="PS50844">
    <property type="entry name" value="AFP_LIKE"/>
    <property type="match status" value="1"/>
</dbReference>
<dbReference type="SUPFAM" id="SSF51569">
    <property type="entry name" value="Aldolase"/>
    <property type="match status" value="1"/>
</dbReference>
<gene>
    <name evidence="2" type="primary">legI</name>
    <name evidence="2" type="ORF">DYBT9623_04735</name>
</gene>
<keyword evidence="3" id="KW-1185">Reference proteome</keyword>
<dbReference type="Gene3D" id="3.90.1210.10">
    <property type="entry name" value="Antifreeze-like/N-acetylneuraminic acid synthase C-terminal domain"/>
    <property type="match status" value="1"/>
</dbReference>
<keyword evidence="2" id="KW-0808">Transferase</keyword>
<dbReference type="Proteomes" id="UP000679725">
    <property type="component" value="Unassembled WGS sequence"/>
</dbReference>
<protein>
    <submittedName>
        <fullName evidence="2">N,N'-diacetyllegionaminic acid synthase</fullName>
        <ecNumber evidence="2">2.5.1.101</ecNumber>
    </submittedName>
</protein>
<dbReference type="PANTHER" id="PTHR42966:SF1">
    <property type="entry name" value="SIALIC ACID SYNTHASE"/>
    <property type="match status" value="1"/>
</dbReference>
<dbReference type="SUPFAM" id="SSF51269">
    <property type="entry name" value="AFP III-like domain"/>
    <property type="match status" value="1"/>
</dbReference>
<dbReference type="InterPro" id="IPR036732">
    <property type="entry name" value="AFP_Neu5c_C_sf"/>
</dbReference>
<dbReference type="GO" id="GO:0016740">
    <property type="term" value="F:transferase activity"/>
    <property type="evidence" value="ECO:0007669"/>
    <property type="project" value="UniProtKB-KW"/>
</dbReference>
<evidence type="ECO:0000313" key="2">
    <source>
        <dbReference type="EMBL" id="CAG5073231.1"/>
    </source>
</evidence>
<dbReference type="InterPro" id="IPR013785">
    <property type="entry name" value="Aldolase_TIM"/>
</dbReference>
<dbReference type="Pfam" id="PF03102">
    <property type="entry name" value="NeuB"/>
    <property type="match status" value="1"/>
</dbReference>
<dbReference type="InterPro" id="IPR057736">
    <property type="entry name" value="SAF_PseI/NeuA/NeuB"/>
</dbReference>
<accession>A0ABM8UWT8</accession>
<dbReference type="InterPro" id="IPR006190">
    <property type="entry name" value="SAF_AFP_Neu5Ac"/>
</dbReference>
<evidence type="ECO:0000259" key="1">
    <source>
        <dbReference type="PROSITE" id="PS50844"/>
    </source>
</evidence>
<sequence>MDNIYMICEVGQAHEGSITLAHAYIDAVAKSGINAMKFQVHIAEAESGPYDSFRQVFPFADTTRMAYWKRMEFTKAQWAELKQHCEYHGLDFIASPFSIAAVDLLNEIGVSRFKIGSGETENLLMLDKIGAIAKEIIVSSGMSTFYELDETIACLKQYPCALSILQCTTAYPTDPSQWGLNVIEELKKRYLLPTGFSDHSGGLFACLAAATLGARLLEFHVTFDKRMLSPDASSSLGVDEVFKLVEGVRAIEHALGNPVDKSDNSAFRILKAQFGKSLVVNKFMQKGQLICMDDLESKKPAGLGIPPNDYNQVLGKVLTQDAQQWDFITENHF</sequence>